<feature type="active site" evidence="9">
    <location>
        <position position="610"/>
    </location>
</feature>
<evidence type="ECO:0000256" key="2">
    <source>
        <dbReference type="ARBA" id="ARBA00008346"/>
    </source>
</evidence>
<dbReference type="Pfam" id="PF00311">
    <property type="entry name" value="PEPcase"/>
    <property type="match status" value="1"/>
</dbReference>
<dbReference type="InterPro" id="IPR018129">
    <property type="entry name" value="PEP_COase_Lys_AS"/>
</dbReference>
<evidence type="ECO:0000313" key="10">
    <source>
        <dbReference type="EMBL" id="CAE0662676.1"/>
    </source>
</evidence>
<dbReference type="GO" id="GO:0015977">
    <property type="term" value="P:carbon fixation"/>
    <property type="evidence" value="ECO:0007669"/>
    <property type="project" value="UniProtKB-KW"/>
</dbReference>
<evidence type="ECO:0000256" key="6">
    <source>
        <dbReference type="ARBA" id="ARBA00023300"/>
    </source>
</evidence>
<dbReference type="PANTHER" id="PTHR30523">
    <property type="entry name" value="PHOSPHOENOLPYRUVATE CARBOXYLASE"/>
    <property type="match status" value="1"/>
</dbReference>
<dbReference type="SUPFAM" id="SSF51621">
    <property type="entry name" value="Phosphoenolpyruvate/pyruvate domain"/>
    <property type="match status" value="1"/>
</dbReference>
<dbReference type="NCBIfam" id="NF000584">
    <property type="entry name" value="PRK00009.1"/>
    <property type="match status" value="1"/>
</dbReference>
<dbReference type="InterPro" id="IPR015813">
    <property type="entry name" value="Pyrv/PenolPyrv_kinase-like_dom"/>
</dbReference>
<gene>
    <name evidence="10" type="ORF">LGLO00237_LOCUS14277</name>
</gene>
<dbReference type="GO" id="GO:0005829">
    <property type="term" value="C:cytosol"/>
    <property type="evidence" value="ECO:0007669"/>
    <property type="project" value="TreeGrafter"/>
</dbReference>
<dbReference type="InterPro" id="IPR022805">
    <property type="entry name" value="PEP_COase_bac/pln-type"/>
</dbReference>
<sequence length="945" mass="106367">MQRLAVILGHLDDSHALCALATAGRGDRAALSENEQFKATVQMLGEMVLRIIAEDHGESTAQTIQKILKIGHEYRQSKDVKVFHTLADQIKGLSSEEMATVTRALHLLLDLANLVERQIRIDESADAAARAGRNKYADTVETFKMLKAKGFTPKQIRDALLEQKVEFVFTAHPTQATRRTILTKHIQIVDLLSRRAHRALGKRQIQRLDIEMHRVVKSCWRTNAIRDKQPTPISEAKGGVAIIEDVLWDSIPRHVRSLDESLKDIGGEALPPDACPSKLSSWMGGDRDGNPYVTWKTTESVLALGRWRAAELYYREVDRLLWDLSMRECNQQVAQLANKYHSELQESNESEYFLGRGSASEPYRSVLSYLRMRLWSTKGYFEKYYYYLRARHNSSNVTPNKPQKPGIPIYEDRKEIMSLLKLMHRSLHECGDGAIADGRLQDMIRRLQCFGMHLLTLDIRQESGRHELAMDEICTHIGAGKFSQWNEAKKVEFLVKELQNPRPLVPWDFPCSPDTREVLDTFKMIARTDPSCLGAYVISMARAPSDVLTVELLQKEAGVNSPMRVAPLFETKTDLNNAPRNLKRLLSIPWYANRINGCQEVMLGYSDSAKDAGRFASVWELYKAQEGMCAVGRSMGVRLTLFHGRGGTVGRGGGPQHLAILSQPPRSIQGSMRVTVQGEVMDKDFGLRQIATRSLNCYAAAVAEATLLPAVAPKPQWREVMEKLAVESCNYYRRKVYSTKGFNEFFALSTPVLEIGNMKLGSRPSRRSKAGGVTKLRAIPWVFGWTQTRFHLPVWLGVGKAMNTILEQKGTVDKAALIEMYREWPFFRSTISLIEMVLAKADPIVSDWYVNELVPVTYAALAASLHSELKRTISAIKITTGHKTLLETEPGLQQSISQREAYIDPLNLMQVEALKRLRSGRTETALKQALYNSIQGIAAGMQNTG</sequence>
<dbReference type="PANTHER" id="PTHR30523:SF6">
    <property type="entry name" value="PHOSPHOENOLPYRUVATE CARBOXYLASE"/>
    <property type="match status" value="1"/>
</dbReference>
<evidence type="ECO:0000256" key="7">
    <source>
        <dbReference type="ARBA" id="ARBA00048995"/>
    </source>
</evidence>
<dbReference type="AlphaFoldDB" id="A0A7S3YVA3"/>
<proteinExistence type="inferred from homology"/>
<comment type="cofactor">
    <cofactor evidence="1">
        <name>Mg(2+)</name>
        <dbReference type="ChEBI" id="CHEBI:18420"/>
    </cofactor>
</comment>
<evidence type="ECO:0000256" key="5">
    <source>
        <dbReference type="ARBA" id="ARBA00023239"/>
    </source>
</evidence>
<dbReference type="PRINTS" id="PR00150">
    <property type="entry name" value="PEPCARBXLASE"/>
</dbReference>
<dbReference type="PROSITE" id="PS00781">
    <property type="entry name" value="PEPCASE_1"/>
    <property type="match status" value="1"/>
</dbReference>
<evidence type="ECO:0000256" key="9">
    <source>
        <dbReference type="PROSITE-ProRule" id="PRU10112"/>
    </source>
</evidence>
<evidence type="ECO:0000256" key="1">
    <source>
        <dbReference type="ARBA" id="ARBA00001946"/>
    </source>
</evidence>
<feature type="active site" evidence="8">
    <location>
        <position position="172"/>
    </location>
</feature>
<keyword evidence="6" id="KW-0120">Carbon dioxide fixation</keyword>
<evidence type="ECO:0000256" key="3">
    <source>
        <dbReference type="ARBA" id="ARBA00012305"/>
    </source>
</evidence>
<keyword evidence="4" id="KW-0460">Magnesium</keyword>
<dbReference type="EMBL" id="HBIV01019719">
    <property type="protein sequence ID" value="CAE0662676.1"/>
    <property type="molecule type" value="Transcribed_RNA"/>
</dbReference>
<reference evidence="10" key="1">
    <citation type="submission" date="2021-01" db="EMBL/GenBank/DDBJ databases">
        <authorList>
            <person name="Corre E."/>
            <person name="Pelletier E."/>
            <person name="Niang G."/>
            <person name="Scheremetjew M."/>
            <person name="Finn R."/>
            <person name="Kale V."/>
            <person name="Holt S."/>
            <person name="Cochrane G."/>
            <person name="Meng A."/>
            <person name="Brown T."/>
            <person name="Cohen L."/>
        </authorList>
    </citation>
    <scope>NUCLEOTIDE SEQUENCE</scope>
    <source>
        <strain evidence="10">CCCM811</strain>
    </source>
</reference>
<keyword evidence="5" id="KW-0456">Lyase</keyword>
<dbReference type="GO" id="GO:0006099">
    <property type="term" value="P:tricarboxylic acid cycle"/>
    <property type="evidence" value="ECO:0007669"/>
    <property type="project" value="InterPro"/>
</dbReference>
<comment type="similarity">
    <text evidence="2">Belongs to the PEPCase type 1 family.</text>
</comment>
<dbReference type="InterPro" id="IPR021135">
    <property type="entry name" value="PEP_COase"/>
</dbReference>
<dbReference type="PROSITE" id="PS00393">
    <property type="entry name" value="PEPCASE_2"/>
    <property type="match status" value="1"/>
</dbReference>
<dbReference type="Gene3D" id="1.20.1440.90">
    <property type="entry name" value="Phosphoenolpyruvate/pyruvate domain"/>
    <property type="match status" value="1"/>
</dbReference>
<dbReference type="GO" id="GO:0008964">
    <property type="term" value="F:phosphoenolpyruvate carboxylase activity"/>
    <property type="evidence" value="ECO:0007669"/>
    <property type="project" value="UniProtKB-EC"/>
</dbReference>
<comment type="catalytic activity">
    <reaction evidence="7">
        <text>oxaloacetate + phosphate = phosphoenolpyruvate + hydrogencarbonate</text>
        <dbReference type="Rhea" id="RHEA:28370"/>
        <dbReference type="ChEBI" id="CHEBI:16452"/>
        <dbReference type="ChEBI" id="CHEBI:17544"/>
        <dbReference type="ChEBI" id="CHEBI:43474"/>
        <dbReference type="ChEBI" id="CHEBI:58702"/>
        <dbReference type="EC" id="4.1.1.31"/>
    </reaction>
</comment>
<evidence type="ECO:0000256" key="4">
    <source>
        <dbReference type="ARBA" id="ARBA00022842"/>
    </source>
</evidence>
<dbReference type="HAMAP" id="MF_00595">
    <property type="entry name" value="PEPcase_type1"/>
    <property type="match status" value="1"/>
</dbReference>
<evidence type="ECO:0000256" key="8">
    <source>
        <dbReference type="PROSITE-ProRule" id="PRU10111"/>
    </source>
</evidence>
<protein>
    <recommendedName>
        <fullName evidence="3">phosphoenolpyruvate carboxylase</fullName>
        <ecNumber evidence="3">4.1.1.31</ecNumber>
    </recommendedName>
</protein>
<dbReference type="EC" id="4.1.1.31" evidence="3"/>
<accession>A0A7S3YVA3</accession>
<organism evidence="10">
    <name type="scientific">Lotharella globosa</name>
    <dbReference type="NCBI Taxonomy" id="91324"/>
    <lineage>
        <taxon>Eukaryota</taxon>
        <taxon>Sar</taxon>
        <taxon>Rhizaria</taxon>
        <taxon>Cercozoa</taxon>
        <taxon>Chlorarachniophyceae</taxon>
        <taxon>Lotharella</taxon>
    </lineage>
</organism>
<dbReference type="InterPro" id="IPR033129">
    <property type="entry name" value="PEPCASE_His_AS"/>
</dbReference>
<name>A0A7S3YVA3_9EUKA</name>